<dbReference type="Pfam" id="PF00005">
    <property type="entry name" value="ABC_tran"/>
    <property type="match status" value="1"/>
</dbReference>
<evidence type="ECO:0000256" key="7">
    <source>
        <dbReference type="ARBA" id="ARBA00073649"/>
    </source>
</evidence>
<dbReference type="InterPro" id="IPR003439">
    <property type="entry name" value="ABC_transporter-like_ATP-bd"/>
</dbReference>
<dbReference type="SMART" id="SM00382">
    <property type="entry name" value="AAA"/>
    <property type="match status" value="1"/>
</dbReference>
<dbReference type="CDD" id="cd03214">
    <property type="entry name" value="ABC_Iron-Siderophores_B12_Hemin"/>
    <property type="match status" value="1"/>
</dbReference>
<dbReference type="Gene3D" id="3.40.50.300">
    <property type="entry name" value="P-loop containing nucleotide triphosphate hydrolases"/>
    <property type="match status" value="1"/>
</dbReference>
<sequence>MKLEVRQLTFGYRTVPVLKDVCIDAGPMVTAVIGPNAAGKSTLLKCLSGILKPEGSILLDGKDLKEYKSDELLQAVSYLPQDSASNAALTVFEAVLLGRLNSLGWTVTDEDLSLTLDALEKLGIEGLAKRPLNELSGGQKQMVSIAQSIIRKPGVLLMDEPTNSLDLQHQLELFDVIRTITEDNNMTTVVALHDLNLAARYADNIILLNCGKIEAMGSPGSVITEDMIRTVYGVNARVTIDNEGIPQIIPINSTRYCGPGK</sequence>
<dbReference type="PANTHER" id="PTHR42794">
    <property type="entry name" value="HEMIN IMPORT ATP-BINDING PROTEIN HMUV"/>
    <property type="match status" value="1"/>
</dbReference>
<accession>A0A1M4MHQ7</accession>
<dbReference type="InterPro" id="IPR017871">
    <property type="entry name" value="ABC_transporter-like_CS"/>
</dbReference>
<dbReference type="GO" id="GO:0015420">
    <property type="term" value="F:ABC-type vitamin B12 transporter activity"/>
    <property type="evidence" value="ECO:0007669"/>
    <property type="project" value="UniProtKB-EC"/>
</dbReference>
<dbReference type="PANTHER" id="PTHR42794:SF2">
    <property type="entry name" value="ABC TRANSPORTER ATP-BINDING PROTEIN"/>
    <property type="match status" value="1"/>
</dbReference>
<dbReference type="EMBL" id="FMID01000004">
    <property type="protein sequence ID" value="SCL74370.1"/>
    <property type="molecule type" value="Genomic_DNA"/>
</dbReference>
<dbReference type="FunFam" id="3.40.50.300:FF:000134">
    <property type="entry name" value="Iron-enterobactin ABC transporter ATP-binding protein"/>
    <property type="match status" value="1"/>
</dbReference>
<dbReference type="GO" id="GO:0005524">
    <property type="term" value="F:ATP binding"/>
    <property type="evidence" value="ECO:0007669"/>
    <property type="project" value="UniProtKB-KW"/>
</dbReference>
<evidence type="ECO:0000256" key="5">
    <source>
        <dbReference type="ARBA" id="ARBA00058960"/>
    </source>
</evidence>
<dbReference type="GO" id="GO:0016887">
    <property type="term" value="F:ATP hydrolysis activity"/>
    <property type="evidence" value="ECO:0007669"/>
    <property type="project" value="InterPro"/>
</dbReference>
<dbReference type="EC" id="7.6.2.8" evidence="6"/>
<evidence type="ECO:0000256" key="3">
    <source>
        <dbReference type="ARBA" id="ARBA00022840"/>
    </source>
</evidence>
<name>A0A1M4MHQ7_9EURY</name>
<evidence type="ECO:0000259" key="9">
    <source>
        <dbReference type="PROSITE" id="PS50893"/>
    </source>
</evidence>
<keyword evidence="2" id="KW-0547">Nucleotide-binding</keyword>
<evidence type="ECO:0000256" key="8">
    <source>
        <dbReference type="ARBA" id="ARBA00077139"/>
    </source>
</evidence>
<dbReference type="PROSITE" id="PS00211">
    <property type="entry name" value="ABC_TRANSPORTER_1"/>
    <property type="match status" value="1"/>
</dbReference>
<evidence type="ECO:0000256" key="4">
    <source>
        <dbReference type="ARBA" id="ARBA00050590"/>
    </source>
</evidence>
<evidence type="ECO:0000256" key="1">
    <source>
        <dbReference type="ARBA" id="ARBA00022448"/>
    </source>
</evidence>
<feature type="domain" description="ABC transporter" evidence="9">
    <location>
        <begin position="3"/>
        <end position="235"/>
    </location>
</feature>
<reference evidence="10 11" key="1">
    <citation type="submission" date="2016-08" db="EMBL/GenBank/DDBJ databases">
        <authorList>
            <person name="Seilhamer J.J."/>
        </authorList>
    </citation>
    <scope>NUCLEOTIDE SEQUENCE [LARGE SCALE GENOMIC DNA]</scope>
    <source>
        <strain evidence="10">L21-II-0</strain>
    </source>
</reference>
<dbReference type="InterPro" id="IPR003593">
    <property type="entry name" value="AAA+_ATPase"/>
</dbReference>
<dbReference type="PROSITE" id="PS50893">
    <property type="entry name" value="ABC_TRANSPORTER_2"/>
    <property type="match status" value="1"/>
</dbReference>
<organism evidence="10 11">
    <name type="scientific">Methanoculleus chikugoensis</name>
    <dbReference type="NCBI Taxonomy" id="118126"/>
    <lineage>
        <taxon>Archaea</taxon>
        <taxon>Methanobacteriati</taxon>
        <taxon>Methanobacteriota</taxon>
        <taxon>Stenosarchaea group</taxon>
        <taxon>Methanomicrobia</taxon>
        <taxon>Methanomicrobiales</taxon>
        <taxon>Methanomicrobiaceae</taxon>
        <taxon>Methanoculleus</taxon>
    </lineage>
</organism>
<dbReference type="STRING" id="118126.L21_0244"/>
<protein>
    <recommendedName>
        <fullName evidence="7">Cobalamin import ATP-binding protein BtuD</fullName>
        <ecNumber evidence="6">7.6.2.8</ecNumber>
    </recommendedName>
    <alternativeName>
        <fullName evidence="8">Vitamin B12-transporting ATPase</fullName>
    </alternativeName>
</protein>
<evidence type="ECO:0000313" key="11">
    <source>
        <dbReference type="Proteomes" id="UP000184671"/>
    </source>
</evidence>
<dbReference type="OrthoDB" id="24644at2157"/>
<dbReference type="SUPFAM" id="SSF52540">
    <property type="entry name" value="P-loop containing nucleoside triphosphate hydrolases"/>
    <property type="match status" value="1"/>
</dbReference>
<comment type="catalytic activity">
    <reaction evidence="4">
        <text>an R-cob(III)alamin(out) + ATP + H2O = an R-cob(III)alamin(in) + ADP + phosphate + H(+)</text>
        <dbReference type="Rhea" id="RHEA:17873"/>
        <dbReference type="ChEBI" id="CHEBI:15377"/>
        <dbReference type="ChEBI" id="CHEBI:15378"/>
        <dbReference type="ChEBI" id="CHEBI:30616"/>
        <dbReference type="ChEBI" id="CHEBI:43474"/>
        <dbReference type="ChEBI" id="CHEBI:140785"/>
        <dbReference type="ChEBI" id="CHEBI:456216"/>
        <dbReference type="EC" id="7.6.2.8"/>
    </reaction>
</comment>
<dbReference type="InterPro" id="IPR027417">
    <property type="entry name" value="P-loop_NTPase"/>
</dbReference>
<proteinExistence type="predicted"/>
<keyword evidence="3 10" id="KW-0067">ATP-binding</keyword>
<dbReference type="AlphaFoldDB" id="A0A1M4MHQ7"/>
<dbReference type="Proteomes" id="UP000184671">
    <property type="component" value="Unassembled WGS sequence"/>
</dbReference>
<evidence type="ECO:0000256" key="6">
    <source>
        <dbReference type="ARBA" id="ARBA00066387"/>
    </source>
</evidence>
<keyword evidence="1" id="KW-0813">Transport</keyword>
<evidence type="ECO:0000256" key="2">
    <source>
        <dbReference type="ARBA" id="ARBA00022741"/>
    </source>
</evidence>
<dbReference type="RefSeq" id="WP_074368668.1">
    <property type="nucleotide sequence ID" value="NZ_FMID01000004.1"/>
</dbReference>
<evidence type="ECO:0000313" key="10">
    <source>
        <dbReference type="EMBL" id="SCL74370.1"/>
    </source>
</evidence>
<comment type="function">
    <text evidence="5">Required for corrinoid utilization. Probably part of the ABC transporter complex BtuCDF involved in cobalamin (vitamin B12) import. Probably responsible for energy coupling to the transport system.</text>
</comment>
<gene>
    <name evidence="10" type="primary">yusV_2</name>
    <name evidence="10" type="ORF">L21_0244</name>
</gene>